<sequence length="55" mass="6338">MFSKVFEIETKRGNDPLKTTLAFMSPEWRGSLFANFQMPSRIMIPPRDKFGSLAD</sequence>
<dbReference type="Proteomes" id="UP000054477">
    <property type="component" value="Unassembled WGS sequence"/>
</dbReference>
<gene>
    <name evidence="1" type="ORF">K443DRAFT_675596</name>
</gene>
<name>A0A0C9Y406_9AGAR</name>
<reference evidence="1 2" key="1">
    <citation type="submission" date="2014-04" db="EMBL/GenBank/DDBJ databases">
        <authorList>
            <consortium name="DOE Joint Genome Institute"/>
            <person name="Kuo A."/>
            <person name="Kohler A."/>
            <person name="Nagy L.G."/>
            <person name="Floudas D."/>
            <person name="Copeland A."/>
            <person name="Barry K.W."/>
            <person name="Cichocki N."/>
            <person name="Veneault-Fourrey C."/>
            <person name="LaButti K."/>
            <person name="Lindquist E.A."/>
            <person name="Lipzen A."/>
            <person name="Lundell T."/>
            <person name="Morin E."/>
            <person name="Murat C."/>
            <person name="Sun H."/>
            <person name="Tunlid A."/>
            <person name="Henrissat B."/>
            <person name="Grigoriev I.V."/>
            <person name="Hibbett D.S."/>
            <person name="Martin F."/>
            <person name="Nordberg H.P."/>
            <person name="Cantor M.N."/>
            <person name="Hua S.X."/>
        </authorList>
    </citation>
    <scope>NUCLEOTIDE SEQUENCE [LARGE SCALE GENOMIC DNA]</scope>
    <source>
        <strain evidence="1 2">LaAM-08-1</strain>
    </source>
</reference>
<accession>A0A0C9Y406</accession>
<proteinExistence type="predicted"/>
<protein>
    <submittedName>
        <fullName evidence="1">Uncharacterized protein</fullName>
    </submittedName>
</protein>
<dbReference type="AlphaFoldDB" id="A0A0C9Y406"/>
<reference evidence="2" key="2">
    <citation type="submission" date="2015-01" db="EMBL/GenBank/DDBJ databases">
        <title>Evolutionary Origins and Diversification of the Mycorrhizal Mutualists.</title>
        <authorList>
            <consortium name="DOE Joint Genome Institute"/>
            <consortium name="Mycorrhizal Genomics Consortium"/>
            <person name="Kohler A."/>
            <person name="Kuo A."/>
            <person name="Nagy L.G."/>
            <person name="Floudas D."/>
            <person name="Copeland A."/>
            <person name="Barry K.W."/>
            <person name="Cichocki N."/>
            <person name="Veneault-Fourrey C."/>
            <person name="LaButti K."/>
            <person name="Lindquist E.A."/>
            <person name="Lipzen A."/>
            <person name="Lundell T."/>
            <person name="Morin E."/>
            <person name="Murat C."/>
            <person name="Riley R."/>
            <person name="Ohm R."/>
            <person name="Sun H."/>
            <person name="Tunlid A."/>
            <person name="Henrissat B."/>
            <person name="Grigoriev I.V."/>
            <person name="Hibbett D.S."/>
            <person name="Martin F."/>
        </authorList>
    </citation>
    <scope>NUCLEOTIDE SEQUENCE [LARGE SCALE GENOMIC DNA]</scope>
    <source>
        <strain evidence="2">LaAM-08-1</strain>
    </source>
</reference>
<keyword evidence="2" id="KW-1185">Reference proteome</keyword>
<dbReference type="EMBL" id="KN838566">
    <property type="protein sequence ID" value="KIK04817.1"/>
    <property type="molecule type" value="Genomic_DNA"/>
</dbReference>
<evidence type="ECO:0000313" key="2">
    <source>
        <dbReference type="Proteomes" id="UP000054477"/>
    </source>
</evidence>
<dbReference type="HOGENOM" id="CLU_3032704_0_0_1"/>
<organism evidence="1 2">
    <name type="scientific">Laccaria amethystina LaAM-08-1</name>
    <dbReference type="NCBI Taxonomy" id="1095629"/>
    <lineage>
        <taxon>Eukaryota</taxon>
        <taxon>Fungi</taxon>
        <taxon>Dikarya</taxon>
        <taxon>Basidiomycota</taxon>
        <taxon>Agaricomycotina</taxon>
        <taxon>Agaricomycetes</taxon>
        <taxon>Agaricomycetidae</taxon>
        <taxon>Agaricales</taxon>
        <taxon>Agaricineae</taxon>
        <taxon>Hydnangiaceae</taxon>
        <taxon>Laccaria</taxon>
    </lineage>
</organism>
<evidence type="ECO:0000313" key="1">
    <source>
        <dbReference type="EMBL" id="KIK04817.1"/>
    </source>
</evidence>